<name>A0A409YY07_9AGAR</name>
<dbReference type="EMBL" id="NHTK01000329">
    <property type="protein sequence ID" value="PPR07833.1"/>
    <property type="molecule type" value="Genomic_DNA"/>
</dbReference>
<proteinExistence type="inferred from homology"/>
<reference evidence="9 10" key="1">
    <citation type="journal article" date="2018" name="Evol. Lett.">
        <title>Horizontal gene cluster transfer increased hallucinogenic mushroom diversity.</title>
        <authorList>
            <person name="Reynolds H.T."/>
            <person name="Vijayakumar V."/>
            <person name="Gluck-Thaler E."/>
            <person name="Korotkin H.B."/>
            <person name="Matheny P.B."/>
            <person name="Slot J.C."/>
        </authorList>
    </citation>
    <scope>NUCLEOTIDE SEQUENCE [LARGE SCALE GENOMIC DNA]</scope>
    <source>
        <strain evidence="9 10">2629</strain>
    </source>
</reference>
<dbReference type="PANTHER" id="PTHR12297:SF3">
    <property type="entry name" value="HIG1 DOMAIN FAMILY MEMBER 1A"/>
    <property type="match status" value="1"/>
</dbReference>
<evidence type="ECO:0000256" key="3">
    <source>
        <dbReference type="ARBA" id="ARBA00022989"/>
    </source>
</evidence>
<dbReference type="InterPro" id="IPR015221">
    <property type="entry name" value="Urm1"/>
</dbReference>
<dbReference type="GO" id="GO:0097250">
    <property type="term" value="P:mitochondrial respirasome assembly"/>
    <property type="evidence" value="ECO:0007669"/>
    <property type="project" value="TreeGrafter"/>
</dbReference>
<evidence type="ECO:0000313" key="9">
    <source>
        <dbReference type="EMBL" id="PPR07833.1"/>
    </source>
</evidence>
<organism evidence="9 10">
    <name type="scientific">Panaeolus cyanescens</name>
    <dbReference type="NCBI Taxonomy" id="181874"/>
    <lineage>
        <taxon>Eukaryota</taxon>
        <taxon>Fungi</taxon>
        <taxon>Dikarya</taxon>
        <taxon>Basidiomycota</taxon>
        <taxon>Agaricomycotina</taxon>
        <taxon>Agaricomycetes</taxon>
        <taxon>Agaricomycetidae</taxon>
        <taxon>Agaricales</taxon>
        <taxon>Agaricineae</taxon>
        <taxon>Galeropsidaceae</taxon>
        <taxon>Panaeolus</taxon>
    </lineage>
</organism>
<evidence type="ECO:0000256" key="6">
    <source>
        <dbReference type="RuleBase" id="RU361182"/>
    </source>
</evidence>
<comment type="pathway">
    <text evidence="6">tRNA modification; 5-methoxycarbonylmethyl-2-thiouridine-tRNA biosynthesis.</text>
</comment>
<evidence type="ECO:0000256" key="1">
    <source>
        <dbReference type="ARBA" id="ARBA00004325"/>
    </source>
</evidence>
<gene>
    <name evidence="9" type="ORF">CVT24_003110</name>
</gene>
<keyword evidence="5" id="KW-0472">Membrane</keyword>
<dbReference type="STRING" id="181874.A0A409YY07"/>
<dbReference type="Pfam" id="PF04588">
    <property type="entry name" value="HIG_1_N"/>
    <property type="match status" value="1"/>
</dbReference>
<comment type="subcellular location">
    <subcellularLocation>
        <location evidence="6">Cytoplasm</location>
    </subcellularLocation>
    <subcellularLocation>
        <location evidence="1">Mitochondrion membrane</location>
    </subcellularLocation>
</comment>
<dbReference type="GO" id="GO:0034227">
    <property type="term" value="P:tRNA thio-modification"/>
    <property type="evidence" value="ECO:0007669"/>
    <property type="project" value="InterPro"/>
</dbReference>
<evidence type="ECO:0000259" key="8">
    <source>
        <dbReference type="PROSITE" id="PS51503"/>
    </source>
</evidence>
<dbReference type="OrthoDB" id="6604018at2759"/>
<feature type="domain" description="HIG1" evidence="8">
    <location>
        <begin position="93"/>
        <end position="184"/>
    </location>
</feature>
<dbReference type="InterPro" id="IPR050355">
    <property type="entry name" value="RCF1"/>
</dbReference>
<dbReference type="GO" id="GO:0031966">
    <property type="term" value="C:mitochondrial membrane"/>
    <property type="evidence" value="ECO:0007669"/>
    <property type="project" value="UniProtKB-SubCell"/>
</dbReference>
<dbReference type="InterPro" id="IPR012675">
    <property type="entry name" value="Beta-grasp_dom_sf"/>
</dbReference>
<dbReference type="InterPro" id="IPR007667">
    <property type="entry name" value="Hypoxia_induced_domain"/>
</dbReference>
<dbReference type="Pfam" id="PF09138">
    <property type="entry name" value="Urm1"/>
    <property type="match status" value="1"/>
</dbReference>
<keyword evidence="6" id="KW-0963">Cytoplasm</keyword>
<dbReference type="PROSITE" id="PS51503">
    <property type="entry name" value="HIG1"/>
    <property type="match status" value="1"/>
</dbReference>
<keyword evidence="4" id="KW-0496">Mitochondrion</keyword>
<dbReference type="Gene3D" id="6.10.140.1320">
    <property type="match status" value="1"/>
</dbReference>
<keyword evidence="3" id="KW-1133">Transmembrane helix</keyword>
<accession>A0A409YY07</accession>
<dbReference type="InParanoid" id="A0A409YY07"/>
<dbReference type="AlphaFoldDB" id="A0A409YY07"/>
<dbReference type="UniPathway" id="UPA00988"/>
<keyword evidence="2" id="KW-0812">Transmembrane</keyword>
<keyword evidence="10" id="KW-1185">Reference proteome</keyword>
<evidence type="ECO:0000256" key="5">
    <source>
        <dbReference type="ARBA" id="ARBA00023136"/>
    </source>
</evidence>
<dbReference type="PANTHER" id="PTHR12297">
    <property type="entry name" value="HYPOXIA-INDUCBILE GENE 1 HIG1 -RELATED"/>
    <property type="match status" value="1"/>
</dbReference>
<sequence>MSLSIKIEFGGGLELLFANQRSYTITIPCTVPKDNSTTPEAQQADGKERKNADMTYLIHHMRDHMLKERAELFMENGSVKETTKMTDKDTQIANIPGLHPYQNPLESWSDKFARKFKENPWVPLGCFATCGALVMSAAKMRSGKSKEMNHWLRARVVLQGLTLVALVAGSMSLQAARKAEQGEQSEAELAEKKKLQEKAEFEMRLRDAETTTAMEQAALAGNGKTVAASPVEGSTTAAVKKSSSWKFWSSSKDSSSSS</sequence>
<evidence type="ECO:0000256" key="2">
    <source>
        <dbReference type="ARBA" id="ARBA00022692"/>
    </source>
</evidence>
<comment type="caution">
    <text evidence="9">The sequence shown here is derived from an EMBL/GenBank/DDBJ whole genome shotgun (WGS) entry which is preliminary data.</text>
</comment>
<evidence type="ECO:0000256" key="4">
    <source>
        <dbReference type="ARBA" id="ARBA00023128"/>
    </source>
</evidence>
<feature type="region of interest" description="Disordered" evidence="7">
    <location>
        <begin position="212"/>
        <end position="235"/>
    </location>
</feature>
<dbReference type="Proteomes" id="UP000284842">
    <property type="component" value="Unassembled WGS sequence"/>
</dbReference>
<evidence type="ECO:0000256" key="7">
    <source>
        <dbReference type="SAM" id="MobiDB-lite"/>
    </source>
</evidence>
<evidence type="ECO:0000313" key="10">
    <source>
        <dbReference type="Proteomes" id="UP000284842"/>
    </source>
</evidence>
<dbReference type="Gene3D" id="3.10.20.30">
    <property type="match status" value="1"/>
</dbReference>
<keyword evidence="6" id="KW-0819">tRNA processing</keyword>
<protein>
    <recommendedName>
        <fullName evidence="6">Ubiquitin-related modifier 1</fullName>
    </recommendedName>
</protein>
<comment type="similarity">
    <text evidence="6">Belongs to the URM1 family.</text>
</comment>